<feature type="domain" description="Protein kinase" evidence="15">
    <location>
        <begin position="25"/>
        <end position="307"/>
    </location>
</feature>
<reference evidence="17" key="1">
    <citation type="submission" date="2025-08" db="UniProtKB">
        <authorList>
            <consortium name="RefSeq"/>
        </authorList>
    </citation>
    <scope>IDENTIFICATION</scope>
    <source>
        <tissue evidence="17">Blood</tissue>
    </source>
</reference>
<evidence type="ECO:0000259" key="15">
    <source>
        <dbReference type="PROSITE" id="PS50011"/>
    </source>
</evidence>
<dbReference type="InterPro" id="IPR008271">
    <property type="entry name" value="Ser/Thr_kinase_AS"/>
</dbReference>
<name>A0A6P9B7G5_PANGU</name>
<dbReference type="InterPro" id="IPR000719">
    <property type="entry name" value="Prot_kinase_dom"/>
</dbReference>
<keyword evidence="10" id="KW-0131">Cell cycle</keyword>
<evidence type="ECO:0000256" key="9">
    <source>
        <dbReference type="ARBA" id="ARBA00022840"/>
    </source>
</evidence>
<dbReference type="OMA" id="PDETKWP"/>
<dbReference type="GO" id="GO:0005737">
    <property type="term" value="C:cytoplasm"/>
    <property type="evidence" value="ECO:0007669"/>
    <property type="project" value="TreeGrafter"/>
</dbReference>
<dbReference type="Pfam" id="PF00069">
    <property type="entry name" value="Pkinase"/>
    <property type="match status" value="1"/>
</dbReference>
<evidence type="ECO:0000313" key="17">
    <source>
        <dbReference type="RefSeq" id="XP_034264506.1"/>
    </source>
</evidence>
<evidence type="ECO:0000256" key="8">
    <source>
        <dbReference type="ARBA" id="ARBA00022777"/>
    </source>
</evidence>
<dbReference type="GO" id="GO:0010468">
    <property type="term" value="P:regulation of gene expression"/>
    <property type="evidence" value="ECO:0007669"/>
    <property type="project" value="TreeGrafter"/>
</dbReference>
<evidence type="ECO:0000256" key="1">
    <source>
        <dbReference type="ARBA" id="ARBA00006485"/>
    </source>
</evidence>
<dbReference type="RefSeq" id="XP_034264506.1">
    <property type="nucleotide sequence ID" value="XM_034408615.2"/>
</dbReference>
<dbReference type="InterPro" id="IPR011009">
    <property type="entry name" value="Kinase-like_dom_sf"/>
</dbReference>
<evidence type="ECO:0000313" key="16">
    <source>
        <dbReference type="Proteomes" id="UP001652622"/>
    </source>
</evidence>
<evidence type="ECO:0000256" key="10">
    <source>
        <dbReference type="ARBA" id="ARBA00023306"/>
    </source>
</evidence>
<keyword evidence="5" id="KW-0808">Transferase</keyword>
<keyword evidence="6 13" id="KW-0547">Nucleotide-binding</keyword>
<keyword evidence="8 17" id="KW-0418">Kinase</keyword>
<dbReference type="SMART" id="SM00220">
    <property type="entry name" value="S_TKc"/>
    <property type="match status" value="1"/>
</dbReference>
<dbReference type="CTD" id="1018"/>
<evidence type="ECO:0000256" key="11">
    <source>
        <dbReference type="ARBA" id="ARBA00047811"/>
    </source>
</evidence>
<dbReference type="GO" id="GO:0007165">
    <property type="term" value="P:signal transduction"/>
    <property type="evidence" value="ECO:0007669"/>
    <property type="project" value="TreeGrafter"/>
</dbReference>
<dbReference type="GO" id="GO:0000082">
    <property type="term" value="P:G1/S transition of mitotic cell cycle"/>
    <property type="evidence" value="ECO:0007669"/>
    <property type="project" value="TreeGrafter"/>
</dbReference>
<dbReference type="InParanoid" id="A0A6P9B7G5"/>
<dbReference type="PANTHER" id="PTHR24056">
    <property type="entry name" value="CELL DIVISION PROTEIN KINASE"/>
    <property type="match status" value="1"/>
</dbReference>
<evidence type="ECO:0000256" key="4">
    <source>
        <dbReference type="ARBA" id="ARBA00022618"/>
    </source>
</evidence>
<dbReference type="GO" id="GO:0010389">
    <property type="term" value="P:regulation of G2/M transition of mitotic cell cycle"/>
    <property type="evidence" value="ECO:0007669"/>
    <property type="project" value="TreeGrafter"/>
</dbReference>
<dbReference type="GO" id="GO:0004693">
    <property type="term" value="F:cyclin-dependent protein serine/threonine kinase activity"/>
    <property type="evidence" value="ECO:0007669"/>
    <property type="project" value="UniProtKB-EC"/>
</dbReference>
<dbReference type="Gene3D" id="3.30.200.20">
    <property type="entry name" value="Phosphorylase Kinase, domain 1"/>
    <property type="match status" value="1"/>
</dbReference>
<dbReference type="FunFam" id="3.30.200.20:FF:000599">
    <property type="entry name" value="Cyclin-dependent kinase 2"/>
    <property type="match status" value="1"/>
</dbReference>
<dbReference type="FunCoup" id="A0A6P9B7G5">
    <property type="interactions" value="185"/>
</dbReference>
<dbReference type="SUPFAM" id="SSF56112">
    <property type="entry name" value="Protein kinase-like (PK-like)"/>
    <property type="match status" value="1"/>
</dbReference>
<sequence>MEANGRLDQQHQVRKQKMDTFQDVFQKVEKIGEGTYGVVYKARNKQTGQLVALKKIRLDSETEGVPSTAIREISLLKELKHPNIVRLLDVVHNQKKLYLVFEYLNQDLKKYMDSSRTGELPLSLVKSYLYQLLQGVSFCHSHRVIHRDLKPQNLLINEMGAIKLADFGLARAFGVPLRTYTHEVVTLWYRAPEILLGCKYYSTAVDIWSIGCIFAEMVTRKALFPGDSEIDQLFRIFRTLGTPTEPLWPGVTNLPDYKGNFPKWPRKDMKVIIPNLDQDGRDLLLQLLMYDPNKRISAKAALNHQYFWQAPRDAKQCVVEQYGP</sequence>
<keyword evidence="3 14" id="KW-0723">Serine/threonine-protein kinase</keyword>
<feature type="binding site" evidence="13">
    <location>
        <position position="54"/>
    </location>
    <ligand>
        <name>ATP</name>
        <dbReference type="ChEBI" id="CHEBI:30616"/>
    </ligand>
</feature>
<evidence type="ECO:0000256" key="12">
    <source>
        <dbReference type="ARBA" id="ARBA00048367"/>
    </source>
</evidence>
<dbReference type="GO" id="GO:0051301">
    <property type="term" value="P:cell division"/>
    <property type="evidence" value="ECO:0007669"/>
    <property type="project" value="UniProtKB-KW"/>
</dbReference>
<dbReference type="GO" id="GO:0000307">
    <property type="term" value="C:cyclin-dependent protein kinase holoenzyme complex"/>
    <property type="evidence" value="ECO:0007669"/>
    <property type="project" value="TreeGrafter"/>
</dbReference>
<dbReference type="FunFam" id="1.10.510.10:FF:000144">
    <property type="entry name" value="Cyclin-dependent kinase 2"/>
    <property type="match status" value="1"/>
</dbReference>
<evidence type="ECO:0000256" key="6">
    <source>
        <dbReference type="ARBA" id="ARBA00022741"/>
    </source>
</evidence>
<gene>
    <name evidence="17" type="primary">CDK3</name>
</gene>
<keyword evidence="7" id="KW-0498">Mitosis</keyword>
<dbReference type="OrthoDB" id="1732493at2759"/>
<evidence type="ECO:0000256" key="13">
    <source>
        <dbReference type="PROSITE-ProRule" id="PRU10141"/>
    </source>
</evidence>
<evidence type="ECO:0000256" key="5">
    <source>
        <dbReference type="ARBA" id="ARBA00022679"/>
    </source>
</evidence>
<evidence type="ECO:0000256" key="7">
    <source>
        <dbReference type="ARBA" id="ARBA00022776"/>
    </source>
</evidence>
<evidence type="ECO:0000256" key="2">
    <source>
        <dbReference type="ARBA" id="ARBA00012425"/>
    </source>
</evidence>
<organism evidence="16 17">
    <name type="scientific">Pantherophis guttatus</name>
    <name type="common">Corn snake</name>
    <name type="synonym">Elaphe guttata</name>
    <dbReference type="NCBI Taxonomy" id="94885"/>
    <lineage>
        <taxon>Eukaryota</taxon>
        <taxon>Metazoa</taxon>
        <taxon>Chordata</taxon>
        <taxon>Craniata</taxon>
        <taxon>Vertebrata</taxon>
        <taxon>Euteleostomi</taxon>
        <taxon>Lepidosauria</taxon>
        <taxon>Squamata</taxon>
        <taxon>Bifurcata</taxon>
        <taxon>Unidentata</taxon>
        <taxon>Episquamata</taxon>
        <taxon>Toxicofera</taxon>
        <taxon>Serpentes</taxon>
        <taxon>Colubroidea</taxon>
        <taxon>Colubridae</taxon>
        <taxon>Colubrinae</taxon>
        <taxon>Pantherophis</taxon>
    </lineage>
</organism>
<evidence type="ECO:0000256" key="14">
    <source>
        <dbReference type="RuleBase" id="RU000304"/>
    </source>
</evidence>
<keyword evidence="9 13" id="KW-0067">ATP-binding</keyword>
<dbReference type="GO" id="GO:0005634">
    <property type="term" value="C:nucleus"/>
    <property type="evidence" value="ECO:0007669"/>
    <property type="project" value="TreeGrafter"/>
</dbReference>
<comment type="catalytic activity">
    <reaction evidence="12">
        <text>L-seryl-[protein] + ATP = O-phospho-L-seryl-[protein] + ADP + H(+)</text>
        <dbReference type="Rhea" id="RHEA:17989"/>
        <dbReference type="Rhea" id="RHEA-COMP:9863"/>
        <dbReference type="Rhea" id="RHEA-COMP:11604"/>
        <dbReference type="ChEBI" id="CHEBI:15378"/>
        <dbReference type="ChEBI" id="CHEBI:29999"/>
        <dbReference type="ChEBI" id="CHEBI:30616"/>
        <dbReference type="ChEBI" id="CHEBI:83421"/>
        <dbReference type="ChEBI" id="CHEBI:456216"/>
        <dbReference type="EC" id="2.7.11.22"/>
    </reaction>
</comment>
<comment type="similarity">
    <text evidence="1">Belongs to the protein kinase superfamily. CMGC Ser/Thr protein kinase family. CDC2/CDKX subfamily.</text>
</comment>
<dbReference type="PROSITE" id="PS00108">
    <property type="entry name" value="PROTEIN_KINASE_ST"/>
    <property type="match status" value="1"/>
</dbReference>
<keyword evidence="16" id="KW-1185">Reference proteome</keyword>
<keyword evidence="4" id="KW-0132">Cell division</keyword>
<dbReference type="PROSITE" id="PS50011">
    <property type="entry name" value="PROTEIN_KINASE_DOM"/>
    <property type="match status" value="1"/>
</dbReference>
<dbReference type="PROSITE" id="PS00107">
    <property type="entry name" value="PROTEIN_KINASE_ATP"/>
    <property type="match status" value="1"/>
</dbReference>
<dbReference type="AlphaFoldDB" id="A0A6P9B7G5"/>
<protein>
    <recommendedName>
        <fullName evidence="2">cyclin-dependent kinase</fullName>
        <ecNumber evidence="2">2.7.11.22</ecNumber>
    </recommendedName>
</protein>
<dbReference type="Gene3D" id="1.10.510.10">
    <property type="entry name" value="Transferase(Phosphotransferase) domain 1"/>
    <property type="match status" value="1"/>
</dbReference>
<dbReference type="EC" id="2.7.11.22" evidence="2"/>
<dbReference type="GeneID" id="117660488"/>
<dbReference type="KEGG" id="pgut:117660488"/>
<dbReference type="CDD" id="cd07860">
    <property type="entry name" value="STKc_CDK2_3"/>
    <property type="match status" value="1"/>
</dbReference>
<accession>A0A6P9B7G5</accession>
<proteinExistence type="inferred from homology"/>
<evidence type="ECO:0000256" key="3">
    <source>
        <dbReference type="ARBA" id="ARBA00022527"/>
    </source>
</evidence>
<dbReference type="GO" id="GO:0030332">
    <property type="term" value="F:cyclin binding"/>
    <property type="evidence" value="ECO:0007669"/>
    <property type="project" value="TreeGrafter"/>
</dbReference>
<dbReference type="InterPro" id="IPR017441">
    <property type="entry name" value="Protein_kinase_ATP_BS"/>
</dbReference>
<comment type="catalytic activity">
    <reaction evidence="11">
        <text>L-threonyl-[protein] + ATP = O-phospho-L-threonyl-[protein] + ADP + H(+)</text>
        <dbReference type="Rhea" id="RHEA:46608"/>
        <dbReference type="Rhea" id="RHEA-COMP:11060"/>
        <dbReference type="Rhea" id="RHEA-COMP:11605"/>
        <dbReference type="ChEBI" id="CHEBI:15378"/>
        <dbReference type="ChEBI" id="CHEBI:30013"/>
        <dbReference type="ChEBI" id="CHEBI:30616"/>
        <dbReference type="ChEBI" id="CHEBI:61977"/>
        <dbReference type="ChEBI" id="CHEBI:456216"/>
        <dbReference type="EC" id="2.7.11.22"/>
    </reaction>
</comment>
<dbReference type="PANTHER" id="PTHR24056:SF462">
    <property type="entry name" value="CYCLIN-DEPENDENT KINASE 3"/>
    <property type="match status" value="1"/>
</dbReference>
<dbReference type="GO" id="GO:0005524">
    <property type="term" value="F:ATP binding"/>
    <property type="evidence" value="ECO:0007669"/>
    <property type="project" value="UniProtKB-UniRule"/>
</dbReference>
<dbReference type="InterPro" id="IPR050108">
    <property type="entry name" value="CDK"/>
</dbReference>
<dbReference type="Proteomes" id="UP001652622">
    <property type="component" value="Unplaced"/>
</dbReference>